<dbReference type="AlphaFoldDB" id="A0A397W356"/>
<reference evidence="1 2" key="1">
    <citation type="submission" date="2018-06" db="EMBL/GenBank/DDBJ databases">
        <title>Comparative genomics reveals the genomic features of Rhizophagus irregularis, R. cerebriforme, R. diaphanum and Gigaspora rosea, and their symbiotic lifestyle signature.</title>
        <authorList>
            <person name="Morin E."/>
            <person name="San Clemente H."/>
            <person name="Chen E.C.H."/>
            <person name="De La Providencia I."/>
            <person name="Hainaut M."/>
            <person name="Kuo A."/>
            <person name="Kohler A."/>
            <person name="Murat C."/>
            <person name="Tang N."/>
            <person name="Roy S."/>
            <person name="Loubradou J."/>
            <person name="Henrissat B."/>
            <person name="Grigoriev I.V."/>
            <person name="Corradi N."/>
            <person name="Roux C."/>
            <person name="Martin F.M."/>
        </authorList>
    </citation>
    <scope>NUCLEOTIDE SEQUENCE [LARGE SCALE GENOMIC DNA]</scope>
    <source>
        <strain evidence="1 2">DAOM 194757</strain>
    </source>
</reference>
<gene>
    <name evidence="1" type="ORF">C2G38_2066670</name>
</gene>
<protein>
    <submittedName>
        <fullName evidence="1">Uncharacterized protein</fullName>
    </submittedName>
</protein>
<sequence length="70" mass="8396">MRLGYEQFTGTFRINHPLLSFIIVYFVHSYTIVFLQLTVLYSFFFVNIYIILEVSILHPLYQNFSFFLCG</sequence>
<dbReference type="EMBL" id="QKWP01000162">
    <property type="protein sequence ID" value="RIB25786.1"/>
    <property type="molecule type" value="Genomic_DNA"/>
</dbReference>
<proteinExistence type="predicted"/>
<evidence type="ECO:0000313" key="2">
    <source>
        <dbReference type="Proteomes" id="UP000266673"/>
    </source>
</evidence>
<keyword evidence="2" id="KW-1185">Reference proteome</keyword>
<evidence type="ECO:0000313" key="1">
    <source>
        <dbReference type="EMBL" id="RIB25786.1"/>
    </source>
</evidence>
<dbReference type="Proteomes" id="UP000266673">
    <property type="component" value="Unassembled WGS sequence"/>
</dbReference>
<accession>A0A397W356</accession>
<organism evidence="1 2">
    <name type="scientific">Gigaspora rosea</name>
    <dbReference type="NCBI Taxonomy" id="44941"/>
    <lineage>
        <taxon>Eukaryota</taxon>
        <taxon>Fungi</taxon>
        <taxon>Fungi incertae sedis</taxon>
        <taxon>Mucoromycota</taxon>
        <taxon>Glomeromycotina</taxon>
        <taxon>Glomeromycetes</taxon>
        <taxon>Diversisporales</taxon>
        <taxon>Gigasporaceae</taxon>
        <taxon>Gigaspora</taxon>
    </lineage>
</organism>
<comment type="caution">
    <text evidence="1">The sequence shown here is derived from an EMBL/GenBank/DDBJ whole genome shotgun (WGS) entry which is preliminary data.</text>
</comment>
<name>A0A397W356_9GLOM</name>
<feature type="non-terminal residue" evidence="1">
    <location>
        <position position="70"/>
    </location>
</feature>